<protein>
    <recommendedName>
        <fullName evidence="2">endopeptidase Clp</fullName>
        <ecNumber evidence="2">3.4.21.92</ecNumber>
    </recommendedName>
</protein>
<dbReference type="Gene3D" id="3.90.226.10">
    <property type="entry name" value="2-enoyl-CoA Hydratase, Chain A, domain 1"/>
    <property type="match status" value="1"/>
</dbReference>
<dbReference type="CDD" id="cd07017">
    <property type="entry name" value="S14_ClpP_2"/>
    <property type="match status" value="1"/>
</dbReference>
<dbReference type="PANTHER" id="PTHR10381">
    <property type="entry name" value="ATP-DEPENDENT CLP PROTEASE PROTEOLYTIC SUBUNIT"/>
    <property type="match status" value="1"/>
</dbReference>
<dbReference type="EC" id="3.4.21.92" evidence="2"/>
<dbReference type="GeneID" id="18563472"/>
<dbReference type="PRINTS" id="PR00127">
    <property type="entry name" value="CLPPROTEASEP"/>
</dbReference>
<dbReference type="GO" id="GO:0004252">
    <property type="term" value="F:serine-type endopeptidase activity"/>
    <property type="evidence" value="ECO:0007669"/>
    <property type="project" value="UniProtKB-EC"/>
</dbReference>
<evidence type="ECO:0000256" key="1">
    <source>
        <dbReference type="ARBA" id="ARBA00007039"/>
    </source>
</evidence>
<dbReference type="Pfam" id="PF00574">
    <property type="entry name" value="CLP_protease"/>
    <property type="match status" value="1"/>
</dbReference>
<dbReference type="InterPro" id="IPR029045">
    <property type="entry name" value="ClpP/crotonase-like_dom_sf"/>
</dbReference>
<sequence length="200" mass="22127">MNNFIPTVIENDGRGEKAYDVYSRMLKDRIIWVRGVDEDSVNAINSQLLFLLGDDDQKPIKMYINSPGGSILDGDSVLDTMDFIKSKGIIIETMVIGKAASFGALILLNGSKGYRSVLPRSRVMIHQPLGGAQGQASDIALKAELIIKMKNEINYFISETTGQPLDVIESKTDRDTWFRGQEAVDFGLADKVINTKVKVK</sequence>
<name>G3M9Z8_9CAUD</name>
<keyword evidence="4" id="KW-0645">Protease</keyword>
<proteinExistence type="inferred from homology"/>
<evidence type="ECO:0000256" key="5">
    <source>
        <dbReference type="ARBA" id="ARBA00022801"/>
    </source>
</evidence>
<keyword evidence="6" id="KW-0720">Serine protease</keyword>
<dbReference type="InterPro" id="IPR001907">
    <property type="entry name" value="ClpP"/>
</dbReference>
<dbReference type="PROSITE" id="PS00382">
    <property type="entry name" value="CLP_PROTEASE_HIS"/>
    <property type="match status" value="1"/>
</dbReference>
<dbReference type="GO" id="GO:0004176">
    <property type="term" value="F:ATP-dependent peptidase activity"/>
    <property type="evidence" value="ECO:0007669"/>
    <property type="project" value="InterPro"/>
</dbReference>
<dbReference type="GO" id="GO:0009368">
    <property type="term" value="C:endopeptidase Clp complex"/>
    <property type="evidence" value="ECO:0007669"/>
    <property type="project" value="TreeGrafter"/>
</dbReference>
<dbReference type="EMBL" id="JN638751">
    <property type="protein sequence ID" value="AEO93516.1"/>
    <property type="molecule type" value="Genomic_DNA"/>
</dbReference>
<evidence type="ECO:0000256" key="7">
    <source>
        <dbReference type="ARBA" id="ARBA00034021"/>
    </source>
</evidence>
<evidence type="ECO:0000256" key="3">
    <source>
        <dbReference type="ARBA" id="ARBA00022490"/>
    </source>
</evidence>
<dbReference type="InterPro" id="IPR033135">
    <property type="entry name" value="ClpP_His_AS"/>
</dbReference>
<evidence type="ECO:0000313" key="9">
    <source>
        <dbReference type="Proteomes" id="UP000009273"/>
    </source>
</evidence>
<reference evidence="8 9" key="1">
    <citation type="submission" date="2011-09" db="EMBL/GenBank/DDBJ databases">
        <authorList>
            <person name="Pope W.H."/>
            <person name="Pedulla M.L."/>
            <person name="Ford M.E."/>
            <person name="Peebles C.L."/>
            <person name="Hatfull G.H."/>
            <person name="Hendrix R.W."/>
        </authorList>
    </citation>
    <scope>NUCLEOTIDE SEQUENCE [LARGE SCALE GENOMIC DNA]</scope>
    <source>
        <strain evidence="8">G</strain>
    </source>
</reference>
<dbReference type="GO" id="GO:0006515">
    <property type="term" value="P:protein quality control for misfolded or incompletely synthesized proteins"/>
    <property type="evidence" value="ECO:0007669"/>
    <property type="project" value="TreeGrafter"/>
</dbReference>
<evidence type="ECO:0000256" key="2">
    <source>
        <dbReference type="ARBA" id="ARBA00013230"/>
    </source>
</evidence>
<dbReference type="GO" id="GO:0051117">
    <property type="term" value="F:ATPase binding"/>
    <property type="evidence" value="ECO:0007669"/>
    <property type="project" value="TreeGrafter"/>
</dbReference>
<dbReference type="OrthoDB" id="10945at10239"/>
<keyword evidence="5" id="KW-0378">Hydrolase</keyword>
<organism evidence="8 9">
    <name type="scientific">Bacillus phage G</name>
    <dbReference type="NCBI Taxonomy" id="2884420"/>
    <lineage>
        <taxon>Viruses</taxon>
        <taxon>Duplodnaviria</taxon>
        <taxon>Heunggongvirae</taxon>
        <taxon>Uroviricota</taxon>
        <taxon>Caudoviricetes</taxon>
        <taxon>Donellivirus</taxon>
        <taxon>Donellivirus gee</taxon>
    </lineage>
</organism>
<comment type="catalytic activity">
    <reaction evidence="7">
        <text>Hydrolysis of proteins to small peptides in the presence of ATP and magnesium. alpha-casein is the usual test substrate. In the absence of ATP, only oligopeptides shorter than five residues are hydrolyzed (such as succinyl-Leu-Tyr-|-NHMec, and Leu-Tyr-Leu-|-Tyr-Trp, in which cleavage of the -Tyr-|-Leu- and -Tyr-|-Trp bonds also occurs).</text>
        <dbReference type="EC" id="3.4.21.92"/>
    </reaction>
</comment>
<evidence type="ECO:0000256" key="6">
    <source>
        <dbReference type="ARBA" id="ARBA00022825"/>
    </source>
</evidence>
<dbReference type="RefSeq" id="YP_009015560.1">
    <property type="nucleotide sequence ID" value="NC_023719.1"/>
</dbReference>
<accession>G3M9Z8</accession>
<evidence type="ECO:0000256" key="4">
    <source>
        <dbReference type="ARBA" id="ARBA00022670"/>
    </source>
</evidence>
<dbReference type="InterPro" id="IPR023562">
    <property type="entry name" value="ClpP/TepA"/>
</dbReference>
<keyword evidence="3" id="KW-0963">Cytoplasm</keyword>
<dbReference type="SUPFAM" id="SSF52096">
    <property type="entry name" value="ClpP/crotonase"/>
    <property type="match status" value="1"/>
</dbReference>
<dbReference type="HAMAP" id="MF_00444">
    <property type="entry name" value="ClpP"/>
    <property type="match status" value="1"/>
</dbReference>
<dbReference type="KEGG" id="vg:18563472"/>
<dbReference type="PANTHER" id="PTHR10381:SF70">
    <property type="entry name" value="ATP-DEPENDENT CLP PROTEASE PROTEOLYTIC SUBUNIT"/>
    <property type="match status" value="1"/>
</dbReference>
<keyword evidence="9" id="KW-1185">Reference proteome</keyword>
<gene>
    <name evidence="8" type="primary">257</name>
    <name evidence="8" type="ORF">G_257</name>
</gene>
<comment type="similarity">
    <text evidence="1">Belongs to the peptidase S14 family.</text>
</comment>
<dbReference type="Proteomes" id="UP000009273">
    <property type="component" value="Segment"/>
</dbReference>
<evidence type="ECO:0000313" key="8">
    <source>
        <dbReference type="EMBL" id="AEO93516.1"/>
    </source>
</evidence>